<comment type="catalytic activity">
    <reaction evidence="2">
        <text>a 3'-end 2',3'-cyclophospho-ribonucleotide-RNA + H2O = a 3'-end 2'-phospho-ribonucleotide-RNA + H(+)</text>
        <dbReference type="Rhea" id="RHEA:11828"/>
        <dbReference type="Rhea" id="RHEA-COMP:10464"/>
        <dbReference type="Rhea" id="RHEA-COMP:17353"/>
        <dbReference type="ChEBI" id="CHEBI:15377"/>
        <dbReference type="ChEBI" id="CHEBI:15378"/>
        <dbReference type="ChEBI" id="CHEBI:83064"/>
        <dbReference type="ChEBI" id="CHEBI:173113"/>
        <dbReference type="EC" id="3.1.4.58"/>
    </reaction>
</comment>
<evidence type="ECO:0000256" key="2">
    <source>
        <dbReference type="HAMAP-Rule" id="MF_01940"/>
    </source>
</evidence>
<organism evidence="4 5">
    <name type="scientific">Eoetvoesiella caeni</name>
    <dbReference type="NCBI Taxonomy" id="645616"/>
    <lineage>
        <taxon>Bacteria</taxon>
        <taxon>Pseudomonadati</taxon>
        <taxon>Pseudomonadota</taxon>
        <taxon>Betaproteobacteria</taxon>
        <taxon>Burkholderiales</taxon>
        <taxon>Alcaligenaceae</taxon>
        <taxon>Eoetvoesiella</taxon>
    </lineage>
</organism>
<dbReference type="PANTHER" id="PTHR35561:SF1">
    <property type="entry name" value="RNA 2',3'-CYCLIC PHOSPHODIESTERASE"/>
    <property type="match status" value="1"/>
</dbReference>
<accession>A0A366HEA0</accession>
<evidence type="ECO:0000313" key="4">
    <source>
        <dbReference type="EMBL" id="RBP40825.1"/>
    </source>
</evidence>
<proteinExistence type="inferred from homology"/>
<sequence length="176" mass="19624">MSPAPSEPRGPGRHRLFYALWPDALVAEKLEGLQAGVAGKKTQRQDFHLTLAFLGEQPAQALPVLESVLNRLSRPDMTLVLDRYGCFKRLDLLWAGMNSVPQALFDLQLSLSMALRASGIVFKQETAFRPHITLARKAKTMPETDFSPIVWSAYSLVLARSESMPGEGRYRILASR</sequence>
<dbReference type="Pfam" id="PF02834">
    <property type="entry name" value="LigT_PEase"/>
    <property type="match status" value="1"/>
</dbReference>
<name>A0A366HEA0_9BURK</name>
<dbReference type="GO" id="GO:0008664">
    <property type="term" value="F:RNA 2',3'-cyclic 3'-phosphodiesterase activity"/>
    <property type="evidence" value="ECO:0007669"/>
    <property type="project" value="UniProtKB-EC"/>
</dbReference>
<feature type="short sequence motif" description="HXTX 1" evidence="2">
    <location>
        <begin position="48"/>
        <end position="51"/>
    </location>
</feature>
<dbReference type="InterPro" id="IPR009097">
    <property type="entry name" value="Cyclic_Pdiesterase"/>
</dbReference>
<comment type="similarity">
    <text evidence="2">Belongs to the 2H phosphoesterase superfamily. ThpR family.</text>
</comment>
<keyword evidence="1 2" id="KW-0378">Hydrolase</keyword>
<protein>
    <recommendedName>
        <fullName evidence="2">RNA 2',3'-cyclic phosphodiesterase</fullName>
        <shortName evidence="2">RNA 2',3'-CPDase</shortName>
        <ecNumber evidence="2">3.1.4.58</ecNumber>
    </recommendedName>
</protein>
<dbReference type="NCBIfam" id="TIGR02258">
    <property type="entry name" value="2_5_ligase"/>
    <property type="match status" value="1"/>
</dbReference>
<dbReference type="EMBL" id="QNRQ01000003">
    <property type="protein sequence ID" value="RBP40825.1"/>
    <property type="molecule type" value="Genomic_DNA"/>
</dbReference>
<evidence type="ECO:0000259" key="3">
    <source>
        <dbReference type="Pfam" id="PF02834"/>
    </source>
</evidence>
<dbReference type="GO" id="GO:0004113">
    <property type="term" value="F:2',3'-cyclic-nucleotide 3'-phosphodiesterase activity"/>
    <property type="evidence" value="ECO:0007669"/>
    <property type="project" value="InterPro"/>
</dbReference>
<dbReference type="InterPro" id="IPR004175">
    <property type="entry name" value="RNA_CPDase"/>
</dbReference>
<dbReference type="InterPro" id="IPR014051">
    <property type="entry name" value="Phosphoesterase_HXTX"/>
</dbReference>
<dbReference type="Proteomes" id="UP000253628">
    <property type="component" value="Unassembled WGS sequence"/>
</dbReference>
<dbReference type="EC" id="3.1.4.58" evidence="2"/>
<feature type="domain" description="Phosphoesterase HXTX" evidence="3">
    <location>
        <begin position="26"/>
        <end position="88"/>
    </location>
</feature>
<reference evidence="4 5" key="1">
    <citation type="submission" date="2018-06" db="EMBL/GenBank/DDBJ databases">
        <title>Genomic Encyclopedia of Type Strains, Phase IV (KMG-IV): sequencing the most valuable type-strain genomes for metagenomic binning, comparative biology and taxonomic classification.</title>
        <authorList>
            <person name="Goeker M."/>
        </authorList>
    </citation>
    <scope>NUCLEOTIDE SEQUENCE [LARGE SCALE GENOMIC DNA]</scope>
    <source>
        <strain evidence="4 5">DSM 25520</strain>
    </source>
</reference>
<feature type="short sequence motif" description="HXTX 2" evidence="2">
    <location>
        <begin position="131"/>
        <end position="134"/>
    </location>
</feature>
<evidence type="ECO:0000256" key="1">
    <source>
        <dbReference type="ARBA" id="ARBA00022801"/>
    </source>
</evidence>
<keyword evidence="4" id="KW-0436">Ligase</keyword>
<keyword evidence="5" id="KW-1185">Reference proteome</keyword>
<evidence type="ECO:0000313" key="5">
    <source>
        <dbReference type="Proteomes" id="UP000253628"/>
    </source>
</evidence>
<comment type="caution">
    <text evidence="4">The sequence shown here is derived from an EMBL/GenBank/DDBJ whole genome shotgun (WGS) entry which is preliminary data.</text>
</comment>
<dbReference type="RefSeq" id="WP_170139851.1">
    <property type="nucleotide sequence ID" value="NZ_JACCEU010000004.1"/>
</dbReference>
<dbReference type="HAMAP" id="MF_01940">
    <property type="entry name" value="RNA_CPDase"/>
    <property type="match status" value="1"/>
</dbReference>
<feature type="active site" description="Proton acceptor" evidence="2">
    <location>
        <position position="131"/>
    </location>
</feature>
<dbReference type="SUPFAM" id="SSF55144">
    <property type="entry name" value="LigT-like"/>
    <property type="match status" value="1"/>
</dbReference>
<feature type="active site" description="Proton donor" evidence="2">
    <location>
        <position position="48"/>
    </location>
</feature>
<comment type="function">
    <text evidence="2">Hydrolyzes RNA 2',3'-cyclic phosphodiester to an RNA 2'-phosphomonoester.</text>
</comment>
<gene>
    <name evidence="4" type="ORF">DFR37_103166</name>
</gene>
<dbReference type="AlphaFoldDB" id="A0A366HEA0"/>
<dbReference type="PANTHER" id="PTHR35561">
    <property type="entry name" value="RNA 2',3'-CYCLIC PHOSPHODIESTERASE"/>
    <property type="match status" value="1"/>
</dbReference>
<dbReference type="GO" id="GO:0016874">
    <property type="term" value="F:ligase activity"/>
    <property type="evidence" value="ECO:0007669"/>
    <property type="project" value="UniProtKB-KW"/>
</dbReference>
<dbReference type="Gene3D" id="3.90.1140.10">
    <property type="entry name" value="Cyclic phosphodiesterase"/>
    <property type="match status" value="1"/>
</dbReference>